<protein>
    <submittedName>
        <fullName evidence="1">Uncharacterized protein</fullName>
    </submittedName>
</protein>
<sequence>MFLPSIKKIALKFVTSRVLIRNTTGPPRRPYIIRKNVLSKFHEYCTILVTSRVLTRKLSRLMLAAMLKTEPTNVLTKFQKDWTINVTSRVFKLGKDITRTNLLNKFEEDQTTSVVSRVLTRQMLTKGGHKSSQ</sequence>
<dbReference type="EMBL" id="JAIWYP010000012">
    <property type="protein sequence ID" value="KAH3728291.1"/>
    <property type="molecule type" value="Genomic_DNA"/>
</dbReference>
<accession>A0A9D4HRF0</accession>
<proteinExistence type="predicted"/>
<comment type="caution">
    <text evidence="1">The sequence shown here is derived from an EMBL/GenBank/DDBJ whole genome shotgun (WGS) entry which is preliminary data.</text>
</comment>
<keyword evidence="2" id="KW-1185">Reference proteome</keyword>
<name>A0A9D4HRF0_DREPO</name>
<evidence type="ECO:0000313" key="1">
    <source>
        <dbReference type="EMBL" id="KAH3728291.1"/>
    </source>
</evidence>
<organism evidence="1 2">
    <name type="scientific">Dreissena polymorpha</name>
    <name type="common">Zebra mussel</name>
    <name type="synonym">Mytilus polymorpha</name>
    <dbReference type="NCBI Taxonomy" id="45954"/>
    <lineage>
        <taxon>Eukaryota</taxon>
        <taxon>Metazoa</taxon>
        <taxon>Spiralia</taxon>
        <taxon>Lophotrochozoa</taxon>
        <taxon>Mollusca</taxon>
        <taxon>Bivalvia</taxon>
        <taxon>Autobranchia</taxon>
        <taxon>Heteroconchia</taxon>
        <taxon>Euheterodonta</taxon>
        <taxon>Imparidentia</taxon>
        <taxon>Neoheterodontei</taxon>
        <taxon>Myida</taxon>
        <taxon>Dreissenoidea</taxon>
        <taxon>Dreissenidae</taxon>
        <taxon>Dreissena</taxon>
    </lineage>
</organism>
<gene>
    <name evidence="1" type="ORF">DPMN_054245</name>
</gene>
<reference evidence="1" key="1">
    <citation type="journal article" date="2019" name="bioRxiv">
        <title>The Genome of the Zebra Mussel, Dreissena polymorpha: A Resource for Invasive Species Research.</title>
        <authorList>
            <person name="McCartney M.A."/>
            <person name="Auch B."/>
            <person name="Kono T."/>
            <person name="Mallez S."/>
            <person name="Zhang Y."/>
            <person name="Obille A."/>
            <person name="Becker A."/>
            <person name="Abrahante J.E."/>
            <person name="Garbe J."/>
            <person name="Badalamenti J.P."/>
            <person name="Herman A."/>
            <person name="Mangelson H."/>
            <person name="Liachko I."/>
            <person name="Sullivan S."/>
            <person name="Sone E.D."/>
            <person name="Koren S."/>
            <person name="Silverstein K.A.T."/>
            <person name="Beckman K.B."/>
            <person name="Gohl D.M."/>
        </authorList>
    </citation>
    <scope>NUCLEOTIDE SEQUENCE</scope>
    <source>
        <strain evidence="1">Duluth1</strain>
        <tissue evidence="1">Whole animal</tissue>
    </source>
</reference>
<evidence type="ECO:0000313" key="2">
    <source>
        <dbReference type="Proteomes" id="UP000828390"/>
    </source>
</evidence>
<dbReference type="AlphaFoldDB" id="A0A9D4HRF0"/>
<reference evidence="1" key="2">
    <citation type="submission" date="2020-11" db="EMBL/GenBank/DDBJ databases">
        <authorList>
            <person name="McCartney M.A."/>
            <person name="Auch B."/>
            <person name="Kono T."/>
            <person name="Mallez S."/>
            <person name="Becker A."/>
            <person name="Gohl D.M."/>
            <person name="Silverstein K.A.T."/>
            <person name="Koren S."/>
            <person name="Bechman K.B."/>
            <person name="Herman A."/>
            <person name="Abrahante J.E."/>
            <person name="Garbe J."/>
        </authorList>
    </citation>
    <scope>NUCLEOTIDE SEQUENCE</scope>
    <source>
        <strain evidence="1">Duluth1</strain>
        <tissue evidence="1">Whole animal</tissue>
    </source>
</reference>
<dbReference type="Proteomes" id="UP000828390">
    <property type="component" value="Unassembled WGS sequence"/>
</dbReference>